<organism evidence="2">
    <name type="scientific">Brassica napus</name>
    <name type="common">Rape</name>
    <dbReference type="NCBI Taxonomy" id="3708"/>
    <lineage>
        <taxon>Eukaryota</taxon>
        <taxon>Viridiplantae</taxon>
        <taxon>Streptophyta</taxon>
        <taxon>Embryophyta</taxon>
        <taxon>Tracheophyta</taxon>
        <taxon>Spermatophyta</taxon>
        <taxon>Magnoliopsida</taxon>
        <taxon>eudicotyledons</taxon>
        <taxon>Gunneridae</taxon>
        <taxon>Pentapetalae</taxon>
        <taxon>rosids</taxon>
        <taxon>malvids</taxon>
        <taxon>Brassicales</taxon>
        <taxon>Brassicaceae</taxon>
        <taxon>Brassiceae</taxon>
        <taxon>Brassica</taxon>
    </lineage>
</organism>
<dbReference type="EMBL" id="HG994355">
    <property type="protein sequence ID" value="CAF2147314.1"/>
    <property type="molecule type" value="Genomic_DNA"/>
</dbReference>
<evidence type="ECO:0000313" key="1">
    <source>
        <dbReference type="EMBL" id="CAF2128436.1"/>
    </source>
</evidence>
<dbReference type="Proteomes" id="UP001295469">
    <property type="component" value="Chromosome A01"/>
</dbReference>
<dbReference type="EMBL" id="HG994357">
    <property type="protein sequence ID" value="CAF2128436.1"/>
    <property type="molecule type" value="Genomic_DNA"/>
</dbReference>
<dbReference type="AlphaFoldDB" id="A0A816XJ83"/>
<dbReference type="Proteomes" id="UP001295469">
    <property type="component" value="Chromosome A03"/>
</dbReference>
<accession>A0A816XJ83</accession>
<evidence type="ECO:0000313" key="2">
    <source>
        <dbReference type="EMBL" id="CAF2147314.1"/>
    </source>
</evidence>
<dbReference type="EMBL" id="HG994355">
    <property type="protein sequence ID" value="CAF2149839.1"/>
    <property type="molecule type" value="Genomic_DNA"/>
</dbReference>
<evidence type="ECO:0000313" key="3">
    <source>
        <dbReference type="EMBL" id="CAF2149839.1"/>
    </source>
</evidence>
<proteinExistence type="predicted"/>
<reference evidence="2" key="1">
    <citation type="submission" date="2021-01" db="EMBL/GenBank/DDBJ databases">
        <authorList>
            <consortium name="Genoscope - CEA"/>
            <person name="William W."/>
        </authorList>
    </citation>
    <scope>NUCLEOTIDE SEQUENCE</scope>
</reference>
<protein>
    <submittedName>
        <fullName evidence="2">(rape) hypothetical protein</fullName>
    </submittedName>
</protein>
<gene>
    <name evidence="2" type="ORF">DARMORV10_A01P05330.1</name>
    <name evidence="3" type="ORF">DARMORV10_A01P16680.1</name>
    <name evidence="1" type="ORF">DARMORV10_A03P42580.1</name>
</gene>
<name>A0A816XJ83_BRANA</name>
<sequence>MSQVEPKGHEAKSNQSLTVVQLKVLRQSFIHLNDMGQRHSGKAIRTHEEALLFIIGRGDMERCLGYWKNLWHTLNLGEIF</sequence>